<dbReference type="PANTHER" id="PTHR43101:SF1">
    <property type="entry name" value="BETA-FRUCTOSIDASE"/>
    <property type="match status" value="1"/>
</dbReference>
<dbReference type="InterPro" id="IPR013148">
    <property type="entry name" value="Glyco_hydro_32_N"/>
</dbReference>
<dbReference type="Pfam" id="PF08244">
    <property type="entry name" value="Glyco_hydro_32C"/>
    <property type="match status" value="1"/>
</dbReference>
<dbReference type="PANTHER" id="PTHR43101">
    <property type="entry name" value="BETA-FRUCTOSIDASE"/>
    <property type="match status" value="1"/>
</dbReference>
<keyword evidence="4 5" id="KW-0326">Glycosidase</keyword>
<evidence type="ECO:0000259" key="7">
    <source>
        <dbReference type="Pfam" id="PF08244"/>
    </source>
</evidence>
<dbReference type="EMBL" id="CP009247">
    <property type="protein sequence ID" value="APT88637.1"/>
    <property type="molecule type" value="Genomic_DNA"/>
</dbReference>
<dbReference type="STRING" id="1437875.CFRA_04450"/>
<keyword evidence="9" id="KW-1185">Reference proteome</keyword>
<evidence type="ECO:0000256" key="4">
    <source>
        <dbReference type="ARBA" id="ARBA00023295"/>
    </source>
</evidence>
<comment type="similarity">
    <text evidence="1 5">Belongs to the glycosyl hydrolase 32 family.</text>
</comment>
<dbReference type="KEGG" id="cfk:CFRA_04450"/>
<dbReference type="InterPro" id="IPR023296">
    <property type="entry name" value="Glyco_hydro_beta-prop_sf"/>
</dbReference>
<dbReference type="GO" id="GO:0004564">
    <property type="term" value="F:beta-fructofuranosidase activity"/>
    <property type="evidence" value="ECO:0007669"/>
    <property type="project" value="UniProtKB-EC"/>
</dbReference>
<evidence type="ECO:0000256" key="5">
    <source>
        <dbReference type="RuleBase" id="RU362110"/>
    </source>
</evidence>
<dbReference type="SUPFAM" id="SSF75005">
    <property type="entry name" value="Arabinanase/levansucrase/invertase"/>
    <property type="match status" value="1"/>
</dbReference>
<evidence type="ECO:0000313" key="8">
    <source>
        <dbReference type="EMBL" id="APT88637.1"/>
    </source>
</evidence>
<dbReference type="Pfam" id="PF00251">
    <property type="entry name" value="Glyco_hydro_32N"/>
    <property type="match status" value="1"/>
</dbReference>
<organism evidence="8 9">
    <name type="scientific">Corynebacterium frankenforstense DSM 45800</name>
    <dbReference type="NCBI Taxonomy" id="1437875"/>
    <lineage>
        <taxon>Bacteria</taxon>
        <taxon>Bacillati</taxon>
        <taxon>Actinomycetota</taxon>
        <taxon>Actinomycetes</taxon>
        <taxon>Mycobacteriales</taxon>
        <taxon>Corynebacteriaceae</taxon>
        <taxon>Corynebacterium</taxon>
    </lineage>
</organism>
<evidence type="ECO:0000313" key="9">
    <source>
        <dbReference type="Proteomes" id="UP000185434"/>
    </source>
</evidence>
<reference evidence="8 9" key="1">
    <citation type="submission" date="2014-08" db="EMBL/GenBank/DDBJ databases">
        <title>Complete genome sequence of Corynebacterium frankenforstense ST18(T) (=DSM 45800(T)), isolated from raw cow milk.</title>
        <authorList>
            <person name="Ruckert C."/>
            <person name="Albersmeier A."/>
            <person name="Winkler A."/>
            <person name="Lipski A."/>
            <person name="Kalinowski J."/>
        </authorList>
    </citation>
    <scope>NUCLEOTIDE SEQUENCE [LARGE SCALE GENOMIC DNA]</scope>
    <source>
        <strain evidence="8 9">ST18</strain>
    </source>
</reference>
<evidence type="ECO:0000256" key="1">
    <source>
        <dbReference type="ARBA" id="ARBA00009902"/>
    </source>
</evidence>
<dbReference type="SMART" id="SM00640">
    <property type="entry name" value="Glyco_32"/>
    <property type="match status" value="1"/>
</dbReference>
<dbReference type="GO" id="GO:0005975">
    <property type="term" value="P:carbohydrate metabolic process"/>
    <property type="evidence" value="ECO:0007669"/>
    <property type="project" value="InterPro"/>
</dbReference>
<evidence type="ECO:0000256" key="2">
    <source>
        <dbReference type="ARBA" id="ARBA00012758"/>
    </source>
</evidence>
<dbReference type="InterPro" id="IPR013320">
    <property type="entry name" value="ConA-like_dom_sf"/>
</dbReference>
<dbReference type="EC" id="3.2.1.26" evidence="2"/>
<accession>A0A1L7CS27</accession>
<evidence type="ECO:0000256" key="3">
    <source>
        <dbReference type="ARBA" id="ARBA00022801"/>
    </source>
</evidence>
<name>A0A1L7CS27_9CORY</name>
<keyword evidence="3 5" id="KW-0378">Hydrolase</keyword>
<feature type="domain" description="Glycosyl hydrolase family 32 C-terminal" evidence="7">
    <location>
        <begin position="397"/>
        <end position="450"/>
    </location>
</feature>
<feature type="domain" description="Glycosyl hydrolase family 32 N-terminal" evidence="6">
    <location>
        <begin position="7"/>
        <end position="336"/>
    </location>
</feature>
<protein>
    <recommendedName>
        <fullName evidence="2">beta-fructofuranosidase</fullName>
        <ecNumber evidence="2">3.2.1.26</ecNumber>
    </recommendedName>
</protein>
<dbReference type="SUPFAM" id="SSF49899">
    <property type="entry name" value="Concanavalin A-like lectins/glucanases"/>
    <property type="match status" value="1"/>
</dbReference>
<dbReference type="AlphaFoldDB" id="A0A1L7CS27"/>
<proteinExistence type="inferred from homology"/>
<dbReference type="Gene3D" id="2.115.10.20">
    <property type="entry name" value="Glycosyl hydrolase domain, family 43"/>
    <property type="match status" value="1"/>
</dbReference>
<dbReference type="Gene3D" id="2.60.120.560">
    <property type="entry name" value="Exo-inulinase, domain 1"/>
    <property type="match status" value="1"/>
</dbReference>
<evidence type="ECO:0000259" key="6">
    <source>
        <dbReference type="Pfam" id="PF00251"/>
    </source>
</evidence>
<dbReference type="Proteomes" id="UP000185434">
    <property type="component" value="Chromosome"/>
</dbReference>
<sequence>MHRPELHVTADAGVLMAPAAVMLDGQTWHLFHQYRPSLDAPARWGHQFSEDNPYEWETCDDVLAAEGDETLVRAGSVVAADGGFNVYFTSVTESGTAVHLARIDDPAATTADISDDPLSLDSQVVRRGEVVGDAQGEAAGLFDFRSPCVVPDWASDEDRDEGLAGWLMLSVTGAQDSPQLAVLRSADGVDWHLDGPLVLDGDSGLEAETQVVSPRIIRLRDEVDGEIYDIILVTIEHDGIDISGYLVGRLTGATFTVTRPFHRIDFGHDFTRPRNTNLSEPADPRWRRGAIVGVLNGVGRFDDPAKHLSWTESGWANVVSVPRVVSLQGGMLFQTPAAGLVDAVTRTDHARMWTALCEIPVGSELSVDILDAAGETAARVTHQGDVLELDRSMNPHHAGDGVAQAPLAEGDSDSLTILVDGSTVEVFADGGAVAMASRVYIDGGVQDFRVNLEGEATVEKHFTRGPETISPVIPEWAAPRLDTEFR</sequence>
<dbReference type="InterPro" id="IPR013189">
    <property type="entry name" value="Glyco_hydro_32_C"/>
</dbReference>
<dbReference type="InterPro" id="IPR001362">
    <property type="entry name" value="Glyco_hydro_32"/>
</dbReference>
<dbReference type="InterPro" id="IPR051214">
    <property type="entry name" value="GH32_Enzymes"/>
</dbReference>
<gene>
    <name evidence="8" type="ORF">CFRA_04450</name>
</gene>